<evidence type="ECO:0000256" key="1">
    <source>
        <dbReference type="SAM" id="Phobius"/>
    </source>
</evidence>
<sequence length="780" mass="94159">MRAEYVILKYNKKFIFKTFEAVKYSKGAEKYIGEIKKIFKRDVKSPLEYVYYFKLNEKYCFAKAFSQKGNNSDYVVECLLFDYINFYPFNLLDCQINYSDFAYVDLKKFNFETLKHISYRKEIYGLISKLIDGEFVNIIFDDFKVLLPYLYCAFPVEFAKDIFFTTDENFPLDVNIRFVENFQVPNVYDIKNGFYVDKIYDFTNLVEIAYTLNFDYILDFHSFLQQFGIDKIDGNIDILYWIYKLISMGIEVDRENFVRVADFCVKNLSIQNIAEVFKVLEKNFEVIISKLDILDFDVTLRFLVKIFDSNNPFLISRSQELIRFLLDEMIQKDIDLKFLIDKIDYLFDVVEEKGLYFIKSNIKKERLEFINAVLNKEVSLKVYYFYLYITLKSFLWLDYTFSQALKAEGFKDLLEKVICNIIDDFDYIKNLLTFISDNPDFFANIFMICYDNVKSELQFMGLMSIFMSIIDQKDELLAFEIRRHVKNKNLEVLYQEFKLRLERAEDKVAFFNFYTQTVFEKYNDFNKEYFDKALKDYLLTLDKENIFDETVRIIKKIINEKMILSDDCLKIVINLFEQNFEFKNLNDVKDIVRWIKIIKKIRNIQTKSDIISLIDFGFFIEENKDLNLNIKDLVSNFGRINIEGEFYKNFMLWTLPNLIRLVKGVEDHKAIYYFYNPYDEMEFYKFYLELIFKLYKENYGNIYNILLTFLVYFYFYVEPKYRLYGQEEEVEKFNEFLILMFSKHKDISIEKFNEDIIKEFENNGLSIPLMWQSVYNKLLD</sequence>
<dbReference type="Proteomes" id="UP000242850">
    <property type="component" value="Unassembled WGS sequence"/>
</dbReference>
<dbReference type="EMBL" id="FNUK01000035">
    <property type="protein sequence ID" value="SEG14052.1"/>
    <property type="molecule type" value="Genomic_DNA"/>
</dbReference>
<dbReference type="AlphaFoldDB" id="A0A1H5XQV4"/>
<keyword evidence="1" id="KW-1133">Transmembrane helix</keyword>
<gene>
    <name evidence="2" type="ORF">SAMN05660865_01840</name>
</gene>
<protein>
    <submittedName>
        <fullName evidence="2">Uncharacterized protein</fullName>
    </submittedName>
</protein>
<dbReference type="RefSeq" id="WP_103896726.1">
    <property type="nucleotide sequence ID" value="NZ_FNUK01000035.1"/>
</dbReference>
<proteinExistence type="predicted"/>
<keyword evidence="3" id="KW-1185">Reference proteome</keyword>
<keyword evidence="1" id="KW-0812">Transmembrane</keyword>
<accession>A0A1H5XQV4</accession>
<evidence type="ECO:0000313" key="2">
    <source>
        <dbReference type="EMBL" id="SEG14052.1"/>
    </source>
</evidence>
<keyword evidence="1" id="KW-0472">Membrane</keyword>
<dbReference type="OrthoDB" id="1947307at2"/>
<reference evidence="3" key="1">
    <citation type="submission" date="2016-10" db="EMBL/GenBank/DDBJ databases">
        <authorList>
            <person name="Varghese N."/>
            <person name="Submissions S."/>
        </authorList>
    </citation>
    <scope>NUCLEOTIDE SEQUENCE [LARGE SCALE GENOMIC DNA]</scope>
    <source>
        <strain evidence="3">DSM 5463</strain>
    </source>
</reference>
<name>A0A1H5XQV4_9CLOT</name>
<organism evidence="2 3">
    <name type="scientific">Caloramator fervidus</name>
    <dbReference type="NCBI Taxonomy" id="29344"/>
    <lineage>
        <taxon>Bacteria</taxon>
        <taxon>Bacillati</taxon>
        <taxon>Bacillota</taxon>
        <taxon>Clostridia</taxon>
        <taxon>Eubacteriales</taxon>
        <taxon>Clostridiaceae</taxon>
        <taxon>Caloramator</taxon>
    </lineage>
</organism>
<evidence type="ECO:0000313" key="3">
    <source>
        <dbReference type="Proteomes" id="UP000242850"/>
    </source>
</evidence>
<feature type="transmembrane region" description="Helical" evidence="1">
    <location>
        <begin position="699"/>
        <end position="717"/>
    </location>
</feature>